<evidence type="ECO:0000313" key="2">
    <source>
        <dbReference type="Proteomes" id="UP000094769"/>
    </source>
</evidence>
<proteinExistence type="predicted"/>
<dbReference type="EMBL" id="MARB01000005">
    <property type="protein sequence ID" value="ODJ88640.1"/>
    <property type="molecule type" value="Genomic_DNA"/>
</dbReference>
<keyword evidence="2" id="KW-1185">Reference proteome</keyword>
<gene>
    <name evidence="1" type="ORF">CODIS_11910</name>
</gene>
<organism evidence="1 2">
    <name type="scientific">Candidatus Thiodiazotropha endolucinida</name>
    <dbReference type="NCBI Taxonomy" id="1655433"/>
    <lineage>
        <taxon>Bacteria</taxon>
        <taxon>Pseudomonadati</taxon>
        <taxon>Pseudomonadota</taxon>
        <taxon>Gammaproteobacteria</taxon>
        <taxon>Chromatiales</taxon>
        <taxon>Sedimenticolaceae</taxon>
        <taxon>Candidatus Thiodiazotropha</taxon>
    </lineage>
</organism>
<sequence>MNIVSSVDEQNAYLQAFRGSFTSTLRWHQLDALWQVLKEDAAGGWYIYAIGEPPPTSIADANMVLKFIDSIDVLLRSEHEEDYCGIVYADDLDQPGFIKIYDPNNLGVSCGYSDNPPLPGWVLSKLPPIDLPGTMVPKNRKRWWQALWSKP</sequence>
<reference evidence="1 2" key="1">
    <citation type="submission" date="2016-06" db="EMBL/GenBank/DDBJ databases">
        <title>Genome sequence of endosymbiont of Candidatus Endolucinida thiodiazotropha.</title>
        <authorList>
            <person name="Poehlein A."/>
            <person name="Koenig S."/>
            <person name="Heiden S.E."/>
            <person name="Thuermer A."/>
            <person name="Voget S."/>
            <person name="Daniel R."/>
            <person name="Markert S."/>
            <person name="Gros O."/>
            <person name="Schweder T."/>
        </authorList>
    </citation>
    <scope>NUCLEOTIDE SEQUENCE [LARGE SCALE GENOMIC DNA]</scope>
    <source>
        <strain evidence="1 2">COS</strain>
    </source>
</reference>
<comment type="caution">
    <text evidence="1">The sequence shown here is derived from an EMBL/GenBank/DDBJ whole genome shotgun (WGS) entry which is preliminary data.</text>
</comment>
<dbReference type="AlphaFoldDB" id="A0A7Z0VNL5"/>
<evidence type="ECO:0000313" key="1">
    <source>
        <dbReference type="EMBL" id="ODJ88640.1"/>
    </source>
</evidence>
<accession>A0A7Z0VNL5</accession>
<name>A0A7Z0VNL5_9GAMM</name>
<dbReference type="RefSeq" id="WP_069122085.1">
    <property type="nucleotide sequence ID" value="NZ_MARB01000005.1"/>
</dbReference>
<protein>
    <submittedName>
        <fullName evidence="1">Uncharacterized protein</fullName>
    </submittedName>
</protein>
<dbReference type="Proteomes" id="UP000094769">
    <property type="component" value="Unassembled WGS sequence"/>
</dbReference>